<gene>
    <name evidence="2" type="primary">pcaD</name>
    <name evidence="2" type="ORF">ACFQ16_18670</name>
</gene>
<sequence>MTRWEELGLEWQQSGRPDAPAIVLSNALGCTWEMWDPQIDALNASYRVLRYNQRGHGGSPTPPGPYTLAELGGDVLALLDHVGVERAAFLGSSLGGMIGLWLAAHAPDRVDRLVACCTSAWLDQERAELARAAAAREHGTNELVSPTIERWFTPYFREHHAAETAVYAAMIASTDDEAYALCSEVIGHVDLRADLPSITAPALVVAGADDPATPPDHAAAIAAGIGDNARLEVLPHAAHLANVEQAAEFTALL</sequence>
<dbReference type="InterPro" id="IPR050471">
    <property type="entry name" value="AB_hydrolase"/>
</dbReference>
<dbReference type="Proteomes" id="UP001597018">
    <property type="component" value="Unassembled WGS sequence"/>
</dbReference>
<dbReference type="PANTHER" id="PTHR43433">
    <property type="entry name" value="HYDROLASE, ALPHA/BETA FOLD FAMILY PROTEIN"/>
    <property type="match status" value="1"/>
</dbReference>
<dbReference type="PRINTS" id="PR00111">
    <property type="entry name" value="ABHYDROLASE"/>
</dbReference>
<evidence type="ECO:0000313" key="3">
    <source>
        <dbReference type="Proteomes" id="UP001597018"/>
    </source>
</evidence>
<dbReference type="InterPro" id="IPR029058">
    <property type="entry name" value="AB_hydrolase_fold"/>
</dbReference>
<dbReference type="EC" id="3.1.1.24" evidence="2"/>
<dbReference type="RefSeq" id="WP_263250306.1">
    <property type="nucleotide sequence ID" value="NZ_BAABLT010000040.1"/>
</dbReference>
<dbReference type="InterPro" id="IPR026968">
    <property type="entry name" value="PcaD/CatD"/>
</dbReference>
<dbReference type="PANTHER" id="PTHR43433:SF5">
    <property type="entry name" value="AB HYDROLASE-1 DOMAIN-CONTAINING PROTEIN"/>
    <property type="match status" value="1"/>
</dbReference>
<dbReference type="Gene3D" id="3.40.50.1820">
    <property type="entry name" value="alpha/beta hydrolase"/>
    <property type="match status" value="1"/>
</dbReference>
<dbReference type="Pfam" id="PF00561">
    <property type="entry name" value="Abhydrolase_1"/>
    <property type="match status" value="1"/>
</dbReference>
<dbReference type="EMBL" id="JBHTIW010000015">
    <property type="protein sequence ID" value="MFD0921771.1"/>
    <property type="molecule type" value="Genomic_DNA"/>
</dbReference>
<feature type="domain" description="AB hydrolase-1" evidence="1">
    <location>
        <begin position="20"/>
        <end position="244"/>
    </location>
</feature>
<dbReference type="SUPFAM" id="SSF53474">
    <property type="entry name" value="alpha/beta-Hydrolases"/>
    <property type="match status" value="1"/>
</dbReference>
<keyword evidence="3" id="KW-1185">Reference proteome</keyword>
<reference evidence="3" key="1">
    <citation type="journal article" date="2019" name="Int. J. Syst. Evol. Microbiol.">
        <title>The Global Catalogue of Microorganisms (GCM) 10K type strain sequencing project: providing services to taxonomists for standard genome sequencing and annotation.</title>
        <authorList>
            <consortium name="The Broad Institute Genomics Platform"/>
            <consortium name="The Broad Institute Genome Sequencing Center for Infectious Disease"/>
            <person name="Wu L."/>
            <person name="Ma J."/>
        </authorList>
    </citation>
    <scope>NUCLEOTIDE SEQUENCE [LARGE SCALE GENOMIC DNA]</scope>
    <source>
        <strain evidence="3">CCUG 56401</strain>
    </source>
</reference>
<proteinExistence type="predicted"/>
<dbReference type="GO" id="GO:0047570">
    <property type="term" value="F:3-oxoadipate enol-lactonase activity"/>
    <property type="evidence" value="ECO:0007669"/>
    <property type="project" value="UniProtKB-EC"/>
</dbReference>
<dbReference type="InterPro" id="IPR000073">
    <property type="entry name" value="AB_hydrolase_1"/>
</dbReference>
<evidence type="ECO:0000259" key="1">
    <source>
        <dbReference type="Pfam" id="PF00561"/>
    </source>
</evidence>
<accession>A0ABW3FTC4</accession>
<keyword evidence="2" id="KW-0378">Hydrolase</keyword>
<protein>
    <submittedName>
        <fullName evidence="2">3-oxoadipate enol-lactonase</fullName>
        <ecNumber evidence="2">3.1.1.24</ecNumber>
    </submittedName>
</protein>
<comment type="caution">
    <text evidence="2">The sequence shown here is derived from an EMBL/GenBank/DDBJ whole genome shotgun (WGS) entry which is preliminary data.</text>
</comment>
<name>A0ABW3FTC4_9PSEU</name>
<evidence type="ECO:0000313" key="2">
    <source>
        <dbReference type="EMBL" id="MFD0921771.1"/>
    </source>
</evidence>
<dbReference type="NCBIfam" id="TIGR02427">
    <property type="entry name" value="protocat_pcaD"/>
    <property type="match status" value="1"/>
</dbReference>
<organism evidence="2 3">
    <name type="scientific">Saccharopolyspora rosea</name>
    <dbReference type="NCBI Taxonomy" id="524884"/>
    <lineage>
        <taxon>Bacteria</taxon>
        <taxon>Bacillati</taxon>
        <taxon>Actinomycetota</taxon>
        <taxon>Actinomycetes</taxon>
        <taxon>Pseudonocardiales</taxon>
        <taxon>Pseudonocardiaceae</taxon>
        <taxon>Saccharopolyspora</taxon>
    </lineage>
</organism>